<dbReference type="EMBL" id="FRDI01000003">
    <property type="protein sequence ID" value="SHN55845.1"/>
    <property type="molecule type" value="Genomic_DNA"/>
</dbReference>
<dbReference type="STRING" id="1121455.SAMN02745728_00725"/>
<dbReference type="OrthoDB" id="9810140at2"/>
<dbReference type="SUPFAM" id="SSF46955">
    <property type="entry name" value="Putative DNA-binding domain"/>
    <property type="match status" value="1"/>
</dbReference>
<dbReference type="InterPro" id="IPR009061">
    <property type="entry name" value="DNA-bd_dom_put_sf"/>
</dbReference>
<evidence type="ECO:0000313" key="4">
    <source>
        <dbReference type="EMBL" id="SHN55845.1"/>
    </source>
</evidence>
<dbReference type="CDD" id="cd04765">
    <property type="entry name" value="HTH_MlrA-like_sg2"/>
    <property type="match status" value="1"/>
</dbReference>
<dbReference type="GO" id="GO:0003700">
    <property type="term" value="F:DNA-binding transcription factor activity"/>
    <property type="evidence" value="ECO:0007669"/>
    <property type="project" value="InterPro"/>
</dbReference>
<gene>
    <name evidence="4" type="ORF">SAMN02745728_00725</name>
</gene>
<evidence type="ECO:0000313" key="5">
    <source>
        <dbReference type="Proteomes" id="UP000186469"/>
    </source>
</evidence>
<protein>
    <submittedName>
        <fullName evidence="4">MerR HTH family regulatory protein</fullName>
    </submittedName>
</protein>
<dbReference type="PANTHER" id="PTHR30204:SF15">
    <property type="entry name" value="BLL5018 PROTEIN"/>
    <property type="match status" value="1"/>
</dbReference>
<reference evidence="4 5" key="1">
    <citation type="submission" date="2016-12" db="EMBL/GenBank/DDBJ databases">
        <authorList>
            <person name="Song W.-J."/>
            <person name="Kurnit D.M."/>
        </authorList>
    </citation>
    <scope>NUCLEOTIDE SEQUENCE [LARGE SCALE GENOMIC DNA]</scope>
    <source>
        <strain evidence="4 5">DSM 11393</strain>
    </source>
</reference>
<dbReference type="AlphaFoldDB" id="A0A1M7SBL4"/>
<feature type="compositionally biased region" description="Basic and acidic residues" evidence="2">
    <location>
        <begin position="87"/>
        <end position="98"/>
    </location>
</feature>
<dbReference type="SMART" id="SM00422">
    <property type="entry name" value="HTH_MERR"/>
    <property type="match status" value="1"/>
</dbReference>
<evidence type="ECO:0000256" key="2">
    <source>
        <dbReference type="SAM" id="MobiDB-lite"/>
    </source>
</evidence>
<feature type="domain" description="HTH merR-type" evidence="3">
    <location>
        <begin position="5"/>
        <end position="75"/>
    </location>
</feature>
<proteinExistence type="predicted"/>
<dbReference type="Gene3D" id="1.10.1660.10">
    <property type="match status" value="1"/>
</dbReference>
<keyword evidence="5" id="KW-1185">Reference proteome</keyword>
<dbReference type="InterPro" id="IPR000551">
    <property type="entry name" value="MerR-type_HTH_dom"/>
</dbReference>
<dbReference type="PROSITE" id="PS50937">
    <property type="entry name" value="HTH_MERR_2"/>
    <property type="match status" value="1"/>
</dbReference>
<dbReference type="RefSeq" id="WP_072696416.1">
    <property type="nucleotide sequence ID" value="NZ_FRDI01000003.1"/>
</dbReference>
<dbReference type="Proteomes" id="UP000186469">
    <property type="component" value="Unassembled WGS sequence"/>
</dbReference>
<organism evidence="4 5">
    <name type="scientific">Desulfovibrio litoralis DSM 11393</name>
    <dbReference type="NCBI Taxonomy" id="1121455"/>
    <lineage>
        <taxon>Bacteria</taxon>
        <taxon>Pseudomonadati</taxon>
        <taxon>Thermodesulfobacteriota</taxon>
        <taxon>Desulfovibrionia</taxon>
        <taxon>Desulfovibrionales</taxon>
        <taxon>Desulfovibrionaceae</taxon>
        <taxon>Desulfovibrio</taxon>
    </lineage>
</organism>
<evidence type="ECO:0000256" key="1">
    <source>
        <dbReference type="ARBA" id="ARBA00023125"/>
    </source>
</evidence>
<name>A0A1M7SBL4_9BACT</name>
<keyword evidence="1" id="KW-0238">DNA-binding</keyword>
<dbReference type="InterPro" id="IPR047057">
    <property type="entry name" value="MerR_fam"/>
</dbReference>
<accession>A0A1M7SBL4</accession>
<dbReference type="PANTHER" id="PTHR30204">
    <property type="entry name" value="REDOX-CYCLING DRUG-SENSING TRANSCRIPTIONAL ACTIVATOR SOXR"/>
    <property type="match status" value="1"/>
</dbReference>
<feature type="region of interest" description="Disordered" evidence="2">
    <location>
        <begin position="76"/>
        <end position="98"/>
    </location>
</feature>
<sequence>MSMKIYRIGEAAEILNLKSFVLRFWETEFKELAPQRTHKGQRLYSEKDLKLLKRIKFLLHEKGLTIEGAKKALVEEQNMATPQSEKNTSEKNKSDNIEILKNEEPAYVRLQKQTEQTLKFLQQSQLDFGVNNEQKTDGSFSRNNNELEQLKLIPELNIPSQSQKKAQDETQQNLSQQQDRELISAVINDLLALKKLLN</sequence>
<evidence type="ECO:0000259" key="3">
    <source>
        <dbReference type="PROSITE" id="PS50937"/>
    </source>
</evidence>
<dbReference type="Pfam" id="PF13411">
    <property type="entry name" value="MerR_1"/>
    <property type="match status" value="1"/>
</dbReference>
<dbReference type="GO" id="GO:0003677">
    <property type="term" value="F:DNA binding"/>
    <property type="evidence" value="ECO:0007669"/>
    <property type="project" value="UniProtKB-KW"/>
</dbReference>